<dbReference type="EMBL" id="JAQQBR010001836">
    <property type="protein sequence ID" value="KAK0159808.1"/>
    <property type="molecule type" value="Genomic_DNA"/>
</dbReference>
<reference evidence="2" key="1">
    <citation type="journal article" date="2023" name="bioRxiv">
        <title>Scaffold-level genome assemblies of two parasitoid biocontrol wasps reveal the parthenogenesis mechanism and an associated novel virus.</title>
        <authorList>
            <person name="Inwood S."/>
            <person name="Skelly J."/>
            <person name="Guhlin J."/>
            <person name="Harrop T."/>
            <person name="Goldson S."/>
            <person name="Dearden P."/>
        </authorList>
    </citation>
    <scope>NUCLEOTIDE SEQUENCE</scope>
    <source>
        <strain evidence="2">Lincoln</strain>
        <tissue evidence="2">Whole body</tissue>
    </source>
</reference>
<reference evidence="2" key="2">
    <citation type="submission" date="2023-03" db="EMBL/GenBank/DDBJ databases">
        <authorList>
            <person name="Inwood S.N."/>
            <person name="Skelly J.G."/>
            <person name="Guhlin J."/>
            <person name="Harrop T.W.R."/>
            <person name="Goldson S.G."/>
            <person name="Dearden P.K."/>
        </authorList>
    </citation>
    <scope>NUCLEOTIDE SEQUENCE</scope>
    <source>
        <strain evidence="2">Lincoln</strain>
        <tissue evidence="2">Whole body</tissue>
    </source>
</reference>
<dbReference type="PANTHER" id="PTHR24411">
    <property type="entry name" value="NUCLEAR FACTOR ERYTHROID 2-RELATED FACTOR"/>
    <property type="match status" value="1"/>
</dbReference>
<dbReference type="PANTHER" id="PTHR24411:SF26">
    <property type="entry name" value="TRANSCRIPTION FACTOR NF-E2 45 KDA SUBUNIT"/>
    <property type="match status" value="1"/>
</dbReference>
<dbReference type="GO" id="GO:0000981">
    <property type="term" value="F:DNA-binding transcription factor activity, RNA polymerase II-specific"/>
    <property type="evidence" value="ECO:0007669"/>
    <property type="project" value="TreeGrafter"/>
</dbReference>
<dbReference type="GO" id="GO:0000978">
    <property type="term" value="F:RNA polymerase II cis-regulatory region sequence-specific DNA binding"/>
    <property type="evidence" value="ECO:0007669"/>
    <property type="project" value="InterPro"/>
</dbReference>
<dbReference type="GO" id="GO:0005634">
    <property type="term" value="C:nucleus"/>
    <property type="evidence" value="ECO:0007669"/>
    <property type="project" value="TreeGrafter"/>
</dbReference>
<sequence length="238" mass="26737">MLGLKKLYREELLQLALLLSLLRVDPESYLGIDIQRIGVGSLYLNNGSGWHTDSHTIAVHRPLYIHPKNPDSMLLNYERDLFEELNSLGRYNRMNSRQNNIHAYLLNIEDSGRDSAVAGSSIGNSTDLNRDVTSPDPPTDAQTTVVQSETSELTQEDMDLIEVLWKQDVDLGFTLVDSDPAKQSSSKTEKESADEIEKLRALEKINATKNEDDAEICEEKEDDPWAGLPYTVDLETGE</sequence>
<accession>A0AA39F1F6</accession>
<dbReference type="Proteomes" id="UP001168972">
    <property type="component" value="Unassembled WGS sequence"/>
</dbReference>
<proteinExistence type="predicted"/>
<feature type="region of interest" description="Disordered" evidence="1">
    <location>
        <begin position="209"/>
        <end position="238"/>
    </location>
</feature>
<dbReference type="InterPro" id="IPR047167">
    <property type="entry name" value="NFE2-like"/>
</dbReference>
<name>A0AA39F1F6_MICHY</name>
<keyword evidence="3" id="KW-1185">Reference proteome</keyword>
<evidence type="ECO:0000313" key="2">
    <source>
        <dbReference type="EMBL" id="KAK0159808.1"/>
    </source>
</evidence>
<feature type="compositionally biased region" description="Acidic residues" evidence="1">
    <location>
        <begin position="212"/>
        <end position="224"/>
    </location>
</feature>
<comment type="caution">
    <text evidence="2">The sequence shown here is derived from an EMBL/GenBank/DDBJ whole genome shotgun (WGS) entry which is preliminary data.</text>
</comment>
<organism evidence="2 3">
    <name type="scientific">Microctonus hyperodae</name>
    <name type="common">Parasitoid wasp</name>
    <dbReference type="NCBI Taxonomy" id="165561"/>
    <lineage>
        <taxon>Eukaryota</taxon>
        <taxon>Metazoa</taxon>
        <taxon>Ecdysozoa</taxon>
        <taxon>Arthropoda</taxon>
        <taxon>Hexapoda</taxon>
        <taxon>Insecta</taxon>
        <taxon>Pterygota</taxon>
        <taxon>Neoptera</taxon>
        <taxon>Endopterygota</taxon>
        <taxon>Hymenoptera</taxon>
        <taxon>Apocrita</taxon>
        <taxon>Ichneumonoidea</taxon>
        <taxon>Braconidae</taxon>
        <taxon>Euphorinae</taxon>
        <taxon>Microctonus</taxon>
    </lineage>
</organism>
<protein>
    <submittedName>
        <fullName evidence="2">Uncharacterized protein</fullName>
    </submittedName>
</protein>
<evidence type="ECO:0000313" key="3">
    <source>
        <dbReference type="Proteomes" id="UP001168972"/>
    </source>
</evidence>
<gene>
    <name evidence="2" type="ORF">PV327_010881</name>
</gene>
<feature type="region of interest" description="Disordered" evidence="1">
    <location>
        <begin position="116"/>
        <end position="143"/>
    </location>
</feature>
<dbReference type="AlphaFoldDB" id="A0AA39F1F6"/>
<evidence type="ECO:0000256" key="1">
    <source>
        <dbReference type="SAM" id="MobiDB-lite"/>
    </source>
</evidence>